<keyword evidence="4" id="KW-1185">Reference proteome</keyword>
<dbReference type="EMBL" id="BSBO01000008">
    <property type="protein sequence ID" value="GLG03862.1"/>
    <property type="molecule type" value="Genomic_DNA"/>
</dbReference>
<dbReference type="GO" id="GO:0160105">
    <property type="term" value="F:tRNA (adenine(22)-N1)-methyltransferase activity"/>
    <property type="evidence" value="ECO:0007669"/>
    <property type="project" value="InterPro"/>
</dbReference>
<dbReference type="Proteomes" id="UP001145094">
    <property type="component" value="Unassembled WGS sequence"/>
</dbReference>
<evidence type="ECO:0000313" key="3">
    <source>
        <dbReference type="EMBL" id="GLG91774.1"/>
    </source>
</evidence>
<dbReference type="SUPFAM" id="SSF53335">
    <property type="entry name" value="S-adenosyl-L-methionine-dependent methyltransferases"/>
    <property type="match status" value="1"/>
</dbReference>
<dbReference type="PANTHER" id="PTHR38451">
    <property type="entry name" value="TRNA (ADENINE(22)-N(1))-METHYLTRANSFERASE"/>
    <property type="match status" value="1"/>
</dbReference>
<dbReference type="AlphaFoldDB" id="A0A9W6FBT6"/>
<dbReference type="InterPro" id="IPR006901">
    <property type="entry name" value="TrmK"/>
</dbReference>
<organism evidence="2 4">
    <name type="scientific">Sellimonas catena</name>
    <dbReference type="NCBI Taxonomy" id="2994035"/>
    <lineage>
        <taxon>Bacteria</taxon>
        <taxon>Bacillati</taxon>
        <taxon>Bacillota</taxon>
        <taxon>Clostridia</taxon>
        <taxon>Lachnospirales</taxon>
        <taxon>Lachnospiraceae</taxon>
        <taxon>Sellimonas</taxon>
    </lineage>
</organism>
<dbReference type="RefSeq" id="WP_087168249.1">
    <property type="nucleotide sequence ID" value="NZ_BSBO01000008.1"/>
</dbReference>
<comment type="caution">
    <text evidence="2">The sequence shown here is derived from an EMBL/GenBank/DDBJ whole genome shotgun (WGS) entry which is preliminary data.</text>
</comment>
<dbReference type="PANTHER" id="PTHR38451:SF1">
    <property type="entry name" value="TRNA (ADENINE(22)-N(1))-METHYLTRANSFERASE"/>
    <property type="match status" value="1"/>
</dbReference>
<evidence type="ECO:0000313" key="4">
    <source>
        <dbReference type="Proteomes" id="UP001145145"/>
    </source>
</evidence>
<dbReference type="GO" id="GO:0032259">
    <property type="term" value="P:methylation"/>
    <property type="evidence" value="ECO:0007669"/>
    <property type="project" value="UniProtKB-KW"/>
</dbReference>
<dbReference type="Proteomes" id="UP001145145">
    <property type="component" value="Unassembled WGS sequence"/>
</dbReference>
<proteinExistence type="predicted"/>
<dbReference type="InterPro" id="IPR029063">
    <property type="entry name" value="SAM-dependent_MTases_sf"/>
</dbReference>
<reference evidence="3" key="4">
    <citation type="submission" date="2022-11" db="EMBL/GenBank/DDBJ databases">
        <title>Draft genome sequence of Sellimonas catena strain 18CBH55.</title>
        <authorList>
            <person name="Hisatomi A."/>
            <person name="Ohkuma M."/>
            <person name="Sakamoto M."/>
        </authorList>
    </citation>
    <scope>NUCLEOTIDE SEQUENCE</scope>
    <source>
        <strain evidence="3">18CBH55</strain>
    </source>
</reference>
<reference evidence="2 4" key="5">
    <citation type="journal article" date="2023" name="Int. J. Syst. Evol. Microbiol.">
        <title>Sellimonas catena sp. nov., isolated from human faeces.</title>
        <authorList>
            <person name="Hisatomi A."/>
            <person name="Ohkuma M."/>
            <person name="Sakamoto M."/>
        </authorList>
    </citation>
    <scope>NUCLEOTIDE SEQUENCE [LARGE SCALE GENOMIC DNA]</scope>
    <source>
        <strain evidence="2 4">12EGH17</strain>
        <strain evidence="3">18CBH55</strain>
    </source>
</reference>
<accession>A0A9W6FBT6</accession>
<feature type="domain" description="TFIIS central" evidence="1">
    <location>
        <begin position="194"/>
        <end position="234"/>
    </location>
</feature>
<evidence type="ECO:0000259" key="1">
    <source>
        <dbReference type="PROSITE" id="PS51321"/>
    </source>
</evidence>
<name>A0A9W6FBT6_9FIRM</name>
<dbReference type="PROSITE" id="PS51321">
    <property type="entry name" value="TFIIS_CENTRAL"/>
    <property type="match status" value="1"/>
</dbReference>
<dbReference type="InterPro" id="IPR003618">
    <property type="entry name" value="TFIIS_cen_dom"/>
</dbReference>
<dbReference type="PIRSF" id="PIRSF018637">
    <property type="entry name" value="TrmK"/>
    <property type="match status" value="1"/>
</dbReference>
<protein>
    <submittedName>
        <fullName evidence="2">SAM-dependent methyltransferase</fullName>
    </submittedName>
</protein>
<gene>
    <name evidence="2" type="ORF">Selli1_10360</name>
    <name evidence="3" type="ORF">Selli2_32010</name>
</gene>
<dbReference type="GO" id="GO:0006351">
    <property type="term" value="P:DNA-templated transcription"/>
    <property type="evidence" value="ECO:0007669"/>
    <property type="project" value="InterPro"/>
</dbReference>
<evidence type="ECO:0000313" key="2">
    <source>
        <dbReference type="EMBL" id="GLG03862.1"/>
    </source>
</evidence>
<dbReference type="Gene3D" id="3.40.50.150">
    <property type="entry name" value="Vaccinia Virus protein VP39"/>
    <property type="match status" value="1"/>
</dbReference>
<sequence>MELSKRLRAVAELVTPGYRVADIGTDHAYVPIWLVQNGRIPSAVAMDVNEGPLQRAREHIGEYGLEEQIGTRRSDGLKELSIQEADSMIAAGMGGALIIQILSACPETTASLKECILQPQSEIGKVRRFLIENGFSIEYENMIYEDGKYYPMMKAVPGKREQFPYTEEEYEYGRVLLKEKHPVLHDFLKREIRIRTNILENLRKSQDPSESSKARIIEIEKELKQLYAAEGRYR</sequence>
<reference evidence="3" key="3">
    <citation type="submission" date="2022-11" db="EMBL/GenBank/DDBJ databases">
        <title>Draft genome sequence of Sellimonas catena strain 18CBH55.</title>
        <authorList>
            <person name="Atsushi H."/>
            <person name="Moriya O."/>
            <person name="Mitsuo S."/>
        </authorList>
    </citation>
    <scope>NUCLEOTIDE SEQUENCE</scope>
    <source>
        <strain evidence="3">18CBH55</strain>
    </source>
</reference>
<dbReference type="Gene3D" id="1.10.287.1890">
    <property type="match status" value="1"/>
</dbReference>
<reference evidence="2" key="1">
    <citation type="submission" date="2022-11" db="EMBL/GenBank/DDBJ databases">
        <title>Draft genome sequence of Sellimonas catena strain 12EGH17.</title>
        <authorList>
            <person name="Atsushi H."/>
            <person name="Moriya O."/>
            <person name="Mitsuo S."/>
        </authorList>
    </citation>
    <scope>NUCLEOTIDE SEQUENCE</scope>
    <source>
        <strain evidence="2">12EGH17</strain>
    </source>
</reference>
<dbReference type="Pfam" id="PF12847">
    <property type="entry name" value="Methyltransf_18"/>
    <property type="match status" value="1"/>
</dbReference>
<reference evidence="2" key="2">
    <citation type="submission" date="2022-11" db="EMBL/GenBank/DDBJ databases">
        <title>Draft genome sequence of Sellimonas catena strain 12EGH17.</title>
        <authorList>
            <person name="Hisatomi A."/>
            <person name="Ohkuma M."/>
            <person name="Sakamoto M."/>
        </authorList>
    </citation>
    <scope>NUCLEOTIDE SEQUENCE</scope>
    <source>
        <strain evidence="2">12EGH17</strain>
    </source>
</reference>
<dbReference type="EMBL" id="BSCH01000026">
    <property type="protein sequence ID" value="GLG91774.1"/>
    <property type="molecule type" value="Genomic_DNA"/>
</dbReference>
<keyword evidence="2" id="KW-0808">Transferase</keyword>
<keyword evidence="2" id="KW-0489">Methyltransferase</keyword>